<comment type="caution">
    <text evidence="1">The sequence shown here is derived from an EMBL/GenBank/DDBJ whole genome shotgun (WGS) entry which is preliminary data.</text>
</comment>
<gene>
    <name evidence="1" type="ORF">Phpb_01389</name>
</gene>
<dbReference type="Gene3D" id="3.30.2310.20">
    <property type="entry name" value="RelE-like"/>
    <property type="match status" value="1"/>
</dbReference>
<dbReference type="Proteomes" id="UP000092665">
    <property type="component" value="Unassembled WGS sequence"/>
</dbReference>
<dbReference type="InterPro" id="IPR035093">
    <property type="entry name" value="RelE/ParE_toxin_dom_sf"/>
</dbReference>
<dbReference type="PATRIC" id="fig|29488.15.peg.1514"/>
<organism evidence="1 2">
    <name type="scientific">Photorhabdus namnaonensis</name>
    <dbReference type="NCBI Taxonomy" id="1851568"/>
    <lineage>
        <taxon>Bacteria</taxon>
        <taxon>Pseudomonadati</taxon>
        <taxon>Pseudomonadota</taxon>
        <taxon>Gammaproteobacteria</taxon>
        <taxon>Enterobacterales</taxon>
        <taxon>Morganellaceae</taxon>
        <taxon>Photorhabdus</taxon>
    </lineage>
</organism>
<dbReference type="SUPFAM" id="SSF143011">
    <property type="entry name" value="RelE-like"/>
    <property type="match status" value="1"/>
</dbReference>
<name>A0A1B8YKF0_9GAMM</name>
<dbReference type="Pfam" id="PF05973">
    <property type="entry name" value="Gp49"/>
    <property type="match status" value="1"/>
</dbReference>
<dbReference type="InterPro" id="IPR009241">
    <property type="entry name" value="HigB-like"/>
</dbReference>
<evidence type="ECO:0000313" key="2">
    <source>
        <dbReference type="Proteomes" id="UP000092665"/>
    </source>
</evidence>
<evidence type="ECO:0000313" key="1">
    <source>
        <dbReference type="EMBL" id="OCA55556.1"/>
    </source>
</evidence>
<sequence>MFIVKYHDEAEQEIKSLPAKVGVKLVRLIGKLEKDPRSLREPDTKHLGNGLYEIRTMGGDIARGLWVYQTGKQIYMLRVYIKKTQKIDPSEIALAFRRLEEMKHEEEI</sequence>
<proteinExistence type="predicted"/>
<accession>A0A1B8YKF0</accession>
<dbReference type="AlphaFoldDB" id="A0A1B8YKF0"/>
<reference evidence="2" key="1">
    <citation type="submission" date="2015-11" db="EMBL/GenBank/DDBJ databases">
        <authorList>
            <person name="Tobias N.J."/>
            <person name="Mishra B."/>
            <person name="Gupta D.K."/>
            <person name="Thines M."/>
            <person name="Stinear T.P."/>
            <person name="Bode H.B."/>
        </authorList>
    </citation>
    <scope>NUCLEOTIDE SEQUENCE [LARGE SCALE GENOMIC DNA]</scope>
    <source>
        <strain evidence="2">PB45.5</strain>
    </source>
</reference>
<protein>
    <recommendedName>
        <fullName evidence="3">Toxin HigB-2</fullName>
    </recommendedName>
</protein>
<evidence type="ECO:0008006" key="3">
    <source>
        <dbReference type="Google" id="ProtNLM"/>
    </source>
</evidence>
<keyword evidence="2" id="KW-1185">Reference proteome</keyword>
<dbReference type="EMBL" id="LOIC01000034">
    <property type="protein sequence ID" value="OCA55556.1"/>
    <property type="molecule type" value="Genomic_DNA"/>
</dbReference>
<dbReference type="RefSeq" id="WP_065389707.1">
    <property type="nucleotide sequence ID" value="NZ_CAWMQN010000034.1"/>
</dbReference>